<dbReference type="InParanoid" id="A0A7E6EDI8"/>
<evidence type="ECO:0000256" key="2">
    <source>
        <dbReference type="ARBA" id="ARBA00005142"/>
    </source>
</evidence>
<dbReference type="InterPro" id="IPR029054">
    <property type="entry name" value="dUTPase-like"/>
</dbReference>
<dbReference type="CDD" id="cd07557">
    <property type="entry name" value="trimeric_dUTPase"/>
    <property type="match status" value="1"/>
</dbReference>
<dbReference type="FunFam" id="2.70.40.10:FF:000004">
    <property type="entry name" value="Deoxyuridine triphosphatase"/>
    <property type="match status" value="1"/>
</dbReference>
<keyword evidence="6 9" id="KW-0546">Nucleotide metabolism</keyword>
<keyword evidence="9" id="KW-0479">Metal-binding</keyword>
<dbReference type="GO" id="GO:0000287">
    <property type="term" value="F:magnesium ion binding"/>
    <property type="evidence" value="ECO:0007669"/>
    <property type="project" value="UniProtKB-UniRule"/>
</dbReference>
<dbReference type="OrthoDB" id="419889at2759"/>
<accession>A0A7E6EDI8</accession>
<comment type="catalytic activity">
    <reaction evidence="7 9">
        <text>dUTP + H2O = dUMP + diphosphate + H(+)</text>
        <dbReference type="Rhea" id="RHEA:10248"/>
        <dbReference type="ChEBI" id="CHEBI:15377"/>
        <dbReference type="ChEBI" id="CHEBI:15378"/>
        <dbReference type="ChEBI" id="CHEBI:33019"/>
        <dbReference type="ChEBI" id="CHEBI:61555"/>
        <dbReference type="ChEBI" id="CHEBI:246422"/>
        <dbReference type="EC" id="3.6.1.23"/>
    </reaction>
</comment>
<dbReference type="GO" id="GO:0046081">
    <property type="term" value="P:dUTP catabolic process"/>
    <property type="evidence" value="ECO:0007669"/>
    <property type="project" value="UniProtKB-UniRule"/>
</dbReference>
<dbReference type="EC" id="3.6.1.23" evidence="9"/>
<dbReference type="InterPro" id="IPR008181">
    <property type="entry name" value="dUTPase"/>
</dbReference>
<evidence type="ECO:0000256" key="9">
    <source>
        <dbReference type="RuleBase" id="RU367024"/>
    </source>
</evidence>
<comment type="similarity">
    <text evidence="3 9">Belongs to the dUTPase family.</text>
</comment>
<gene>
    <name evidence="12" type="primary">DUT</name>
</gene>
<dbReference type="GO" id="GO:0004170">
    <property type="term" value="F:dUTP diphosphatase activity"/>
    <property type="evidence" value="ECO:0007669"/>
    <property type="project" value="UniProtKB-UniRule"/>
</dbReference>
<dbReference type="InterPro" id="IPR036157">
    <property type="entry name" value="dUTPase-like_sf"/>
</dbReference>
<comment type="cofactor">
    <cofactor evidence="1 9">
        <name>Mg(2+)</name>
        <dbReference type="ChEBI" id="CHEBI:18420"/>
    </cofactor>
</comment>
<evidence type="ECO:0000313" key="12">
    <source>
        <dbReference type="RefSeq" id="XP_035889115.1"/>
    </source>
</evidence>
<comment type="pathway">
    <text evidence="2 9">Pyrimidine metabolism; dUMP biosynthesis; dUMP from dCTP (dUTP route): step 2/2.</text>
</comment>
<dbReference type="CTD" id="1854"/>
<organism evidence="11 12">
    <name type="scientific">Phyllostomus discolor</name>
    <name type="common">pale spear-nosed bat</name>
    <dbReference type="NCBI Taxonomy" id="89673"/>
    <lineage>
        <taxon>Eukaryota</taxon>
        <taxon>Metazoa</taxon>
        <taxon>Chordata</taxon>
        <taxon>Craniata</taxon>
        <taxon>Vertebrata</taxon>
        <taxon>Euteleostomi</taxon>
        <taxon>Mammalia</taxon>
        <taxon>Eutheria</taxon>
        <taxon>Laurasiatheria</taxon>
        <taxon>Chiroptera</taxon>
        <taxon>Yangochiroptera</taxon>
        <taxon>Phyllostomidae</taxon>
        <taxon>Phyllostominae</taxon>
        <taxon>Phyllostomus</taxon>
    </lineage>
</organism>
<comment type="function">
    <text evidence="9">Involved in nucleotide metabolism via production of dUMP, the immediate precursor of thymidine nucleotides, and decreases the intracellular concentration of dUTP so that uracil cannot be incorporated into DNA.</text>
</comment>
<name>A0A7E6EDI8_9CHIR</name>
<protein>
    <recommendedName>
        <fullName evidence="9">Deoxyuridine 5'-triphosphate nucleotidohydrolase</fullName>
        <shortName evidence="9">dUTPase</shortName>
        <ecNumber evidence="9">3.6.1.23</ecNumber>
    </recommendedName>
    <alternativeName>
        <fullName evidence="9">dUTP pyrophosphatase</fullName>
    </alternativeName>
</protein>
<evidence type="ECO:0000256" key="3">
    <source>
        <dbReference type="ARBA" id="ARBA00006581"/>
    </source>
</evidence>
<dbReference type="InterPro" id="IPR033704">
    <property type="entry name" value="dUTPase_trimeric"/>
</dbReference>
<dbReference type="GO" id="GO:0006226">
    <property type="term" value="P:dUMP biosynthetic process"/>
    <property type="evidence" value="ECO:0007669"/>
    <property type="project" value="UniProtKB-UniRule"/>
</dbReference>
<evidence type="ECO:0000256" key="6">
    <source>
        <dbReference type="ARBA" id="ARBA00023080"/>
    </source>
</evidence>
<sequence>MLWNFNWEVVEVVLTTQPLPRLKSNNTSAHWVWKGNREHSLRHGLGRSRAQPPVSGNVMRYRCCCCPCEYCLGSHGRGRRCPSAYDYTVPPMEKALVKTDIQIALPAGCYGRVAPRSGLAAKHFIDVGAGVIDEDYRGNIGVVLFNFGKEKFEVKKGDRIAQLICERIYYPEIEEVQGLDDTERGAGGFGSTGKN</sequence>
<reference evidence="12" key="1">
    <citation type="submission" date="2025-08" db="UniProtKB">
        <authorList>
            <consortium name="RefSeq"/>
        </authorList>
    </citation>
    <scope>IDENTIFICATION</scope>
    <source>
        <tissue evidence="12">Muscle</tissue>
    </source>
</reference>
<dbReference type="Pfam" id="PF00692">
    <property type="entry name" value="dUTPase"/>
    <property type="match status" value="1"/>
</dbReference>
<evidence type="ECO:0000256" key="5">
    <source>
        <dbReference type="ARBA" id="ARBA00022842"/>
    </source>
</evidence>
<evidence type="ECO:0000259" key="10">
    <source>
        <dbReference type="Pfam" id="PF00692"/>
    </source>
</evidence>
<dbReference type="SUPFAM" id="SSF51283">
    <property type="entry name" value="dUTPase-like"/>
    <property type="match status" value="1"/>
</dbReference>
<evidence type="ECO:0000256" key="4">
    <source>
        <dbReference type="ARBA" id="ARBA00022801"/>
    </source>
</evidence>
<evidence type="ECO:0000256" key="7">
    <source>
        <dbReference type="ARBA" id="ARBA00047686"/>
    </source>
</evidence>
<dbReference type="NCBIfam" id="TIGR00576">
    <property type="entry name" value="dut"/>
    <property type="match status" value="1"/>
</dbReference>
<dbReference type="Proteomes" id="UP000504628">
    <property type="component" value="Chromosome 1"/>
</dbReference>
<evidence type="ECO:0000256" key="1">
    <source>
        <dbReference type="ARBA" id="ARBA00001946"/>
    </source>
</evidence>
<dbReference type="GeneID" id="114492534"/>
<feature type="domain" description="dUTPase-like" evidence="10">
    <location>
        <begin position="83"/>
        <end position="193"/>
    </location>
</feature>
<comment type="function">
    <text evidence="8">Catalyzes the cleavage of 2'-deoxyuridine 5'-triphosphate (dUTP) into 2'-deoxyuridine 5'-monophosphate (dUMP) and inorganic pyrophosphate and through its action efficiently prevents uracil misincorporation into DNA and at the same time provides dUMP, the substrate for de novo thymidylate biosynthesis. Inhibits peroxisome proliferator-activated receptor (PPAR) activity by binding of its N-terminal to PPAR, preventing the latter's dimerization with retinoid X receptor. Essential for embryonic development.</text>
</comment>
<dbReference type="RefSeq" id="XP_035889115.1">
    <property type="nucleotide sequence ID" value="XM_036033222.1"/>
</dbReference>
<dbReference type="PANTHER" id="PTHR11241:SF0">
    <property type="entry name" value="DEOXYURIDINE 5'-TRIPHOSPHATE NUCLEOTIDOHYDROLASE"/>
    <property type="match status" value="1"/>
</dbReference>
<keyword evidence="4 9" id="KW-0378">Hydrolase</keyword>
<dbReference type="NCBIfam" id="NF001862">
    <property type="entry name" value="PRK00601.1"/>
    <property type="match status" value="1"/>
</dbReference>
<keyword evidence="11" id="KW-1185">Reference proteome</keyword>
<dbReference type="AlphaFoldDB" id="A0A7E6EDI8"/>
<keyword evidence="5 9" id="KW-0460">Magnesium</keyword>
<evidence type="ECO:0000256" key="8">
    <source>
        <dbReference type="ARBA" id="ARBA00057946"/>
    </source>
</evidence>
<evidence type="ECO:0000313" key="11">
    <source>
        <dbReference type="Proteomes" id="UP000504628"/>
    </source>
</evidence>
<dbReference type="UniPathway" id="UPA00610">
    <property type="reaction ID" value="UER00666"/>
</dbReference>
<dbReference type="PANTHER" id="PTHR11241">
    <property type="entry name" value="DEOXYURIDINE 5'-TRIPHOSPHATE NUCLEOTIDOHYDROLASE"/>
    <property type="match status" value="1"/>
</dbReference>
<proteinExistence type="inferred from homology"/>
<dbReference type="Gene3D" id="2.70.40.10">
    <property type="match status" value="1"/>
</dbReference>